<feature type="region of interest" description="Disordered" evidence="1">
    <location>
        <begin position="1"/>
        <end position="22"/>
    </location>
</feature>
<evidence type="ECO:0000313" key="2">
    <source>
        <dbReference type="EMBL" id="CAG8782162.1"/>
    </source>
</evidence>
<keyword evidence="3" id="KW-1185">Reference proteome</keyword>
<gene>
    <name evidence="2" type="ORF">GMARGA_LOCUS19889</name>
</gene>
<sequence length="64" mass="7194">TPPLVSVPTFKKEKQSLKLPSQDEQSHLEKIIEKIIEKSLLKTNPKGIMLAKHPGHGKGAHFRE</sequence>
<dbReference type="Proteomes" id="UP000789901">
    <property type="component" value="Unassembled WGS sequence"/>
</dbReference>
<name>A0ABN7VKL8_GIGMA</name>
<protein>
    <submittedName>
        <fullName evidence="2">30598_t:CDS:1</fullName>
    </submittedName>
</protein>
<dbReference type="EMBL" id="CAJVQB010016964">
    <property type="protein sequence ID" value="CAG8782162.1"/>
    <property type="molecule type" value="Genomic_DNA"/>
</dbReference>
<feature type="non-terminal residue" evidence="2">
    <location>
        <position position="1"/>
    </location>
</feature>
<accession>A0ABN7VKL8</accession>
<reference evidence="2 3" key="1">
    <citation type="submission" date="2021-06" db="EMBL/GenBank/DDBJ databases">
        <authorList>
            <person name="Kallberg Y."/>
            <person name="Tangrot J."/>
            <person name="Rosling A."/>
        </authorList>
    </citation>
    <scope>NUCLEOTIDE SEQUENCE [LARGE SCALE GENOMIC DNA]</scope>
    <source>
        <strain evidence="2 3">120-4 pot B 10/14</strain>
    </source>
</reference>
<proteinExistence type="predicted"/>
<organism evidence="2 3">
    <name type="scientific">Gigaspora margarita</name>
    <dbReference type="NCBI Taxonomy" id="4874"/>
    <lineage>
        <taxon>Eukaryota</taxon>
        <taxon>Fungi</taxon>
        <taxon>Fungi incertae sedis</taxon>
        <taxon>Mucoromycota</taxon>
        <taxon>Glomeromycotina</taxon>
        <taxon>Glomeromycetes</taxon>
        <taxon>Diversisporales</taxon>
        <taxon>Gigasporaceae</taxon>
        <taxon>Gigaspora</taxon>
    </lineage>
</organism>
<evidence type="ECO:0000313" key="3">
    <source>
        <dbReference type="Proteomes" id="UP000789901"/>
    </source>
</evidence>
<comment type="caution">
    <text evidence="2">The sequence shown here is derived from an EMBL/GenBank/DDBJ whole genome shotgun (WGS) entry which is preliminary data.</text>
</comment>
<evidence type="ECO:0000256" key="1">
    <source>
        <dbReference type="SAM" id="MobiDB-lite"/>
    </source>
</evidence>